<evidence type="ECO:0000313" key="2">
    <source>
        <dbReference type="Proteomes" id="UP001595607"/>
    </source>
</evidence>
<name>A0ABV7M8B2_9PROT</name>
<organism evidence="1 2">
    <name type="scientific">Parvularcula lutaonensis</name>
    <dbReference type="NCBI Taxonomy" id="491923"/>
    <lineage>
        <taxon>Bacteria</taxon>
        <taxon>Pseudomonadati</taxon>
        <taxon>Pseudomonadota</taxon>
        <taxon>Alphaproteobacteria</taxon>
        <taxon>Parvularculales</taxon>
        <taxon>Parvularculaceae</taxon>
        <taxon>Parvularcula</taxon>
    </lineage>
</organism>
<dbReference type="EMBL" id="JBHRVA010000001">
    <property type="protein sequence ID" value="MFC3301122.1"/>
    <property type="molecule type" value="Genomic_DNA"/>
</dbReference>
<dbReference type="RefSeq" id="WP_189577099.1">
    <property type="nucleotide sequence ID" value="NZ_BMXU01000003.1"/>
</dbReference>
<keyword evidence="2" id="KW-1185">Reference proteome</keyword>
<proteinExistence type="predicted"/>
<dbReference type="Proteomes" id="UP001595607">
    <property type="component" value="Unassembled WGS sequence"/>
</dbReference>
<evidence type="ECO:0000313" key="1">
    <source>
        <dbReference type="EMBL" id="MFC3301122.1"/>
    </source>
</evidence>
<sequence length="45" mass="4588">MTMRRTIMGVVTVALVVVAIVIIVQSGPEQVIPPADGSAISPAAK</sequence>
<accession>A0ABV7M8B2</accession>
<protein>
    <submittedName>
        <fullName evidence="1">Uncharacterized protein</fullName>
    </submittedName>
</protein>
<gene>
    <name evidence="1" type="ORF">ACFONP_00065</name>
</gene>
<reference evidence="2" key="1">
    <citation type="journal article" date="2019" name="Int. J. Syst. Evol. Microbiol.">
        <title>The Global Catalogue of Microorganisms (GCM) 10K type strain sequencing project: providing services to taxonomists for standard genome sequencing and annotation.</title>
        <authorList>
            <consortium name="The Broad Institute Genomics Platform"/>
            <consortium name="The Broad Institute Genome Sequencing Center for Infectious Disease"/>
            <person name="Wu L."/>
            <person name="Ma J."/>
        </authorList>
    </citation>
    <scope>NUCLEOTIDE SEQUENCE [LARGE SCALE GENOMIC DNA]</scope>
    <source>
        <strain evidence="2">KCTC 22245</strain>
    </source>
</reference>
<comment type="caution">
    <text evidence="1">The sequence shown here is derived from an EMBL/GenBank/DDBJ whole genome shotgun (WGS) entry which is preliminary data.</text>
</comment>